<keyword evidence="2" id="KW-1185">Reference proteome</keyword>
<dbReference type="OrthoDB" id="10251242at2759"/>
<sequence>MSYASTFFAAQNTATSTHRAPYKYPLARYLRTLDESRRRHHHLRMSTVSKSYHTKDPIITYISNVSLRLDPLQVELQQNTIEHAPMSGMLGAPEVLQFGRNLIHLTQAKRVLDIGKLTDHIRLGVLAEVKRIHSV</sequence>
<evidence type="ECO:0000313" key="2">
    <source>
        <dbReference type="Proteomes" id="UP000267096"/>
    </source>
</evidence>
<dbReference type="EMBL" id="UYRR01016176">
    <property type="protein sequence ID" value="VDK28292.1"/>
    <property type="molecule type" value="Genomic_DNA"/>
</dbReference>
<evidence type="ECO:0000313" key="1">
    <source>
        <dbReference type="EMBL" id="VDK28292.1"/>
    </source>
</evidence>
<name>A0A3P6NUY0_ANISI</name>
<protein>
    <submittedName>
        <fullName evidence="1">Uncharacterized protein</fullName>
    </submittedName>
</protein>
<dbReference type="Gene3D" id="3.40.50.150">
    <property type="entry name" value="Vaccinia Virus protein VP39"/>
    <property type="match status" value="1"/>
</dbReference>
<dbReference type="AlphaFoldDB" id="A0A3P6NUY0"/>
<dbReference type="Proteomes" id="UP000267096">
    <property type="component" value="Unassembled WGS sequence"/>
</dbReference>
<proteinExistence type="predicted"/>
<organism evidence="1 2">
    <name type="scientific">Anisakis simplex</name>
    <name type="common">Herring worm</name>
    <dbReference type="NCBI Taxonomy" id="6269"/>
    <lineage>
        <taxon>Eukaryota</taxon>
        <taxon>Metazoa</taxon>
        <taxon>Ecdysozoa</taxon>
        <taxon>Nematoda</taxon>
        <taxon>Chromadorea</taxon>
        <taxon>Rhabditida</taxon>
        <taxon>Spirurina</taxon>
        <taxon>Ascaridomorpha</taxon>
        <taxon>Ascaridoidea</taxon>
        <taxon>Anisakidae</taxon>
        <taxon>Anisakis</taxon>
        <taxon>Anisakis simplex complex</taxon>
    </lineage>
</organism>
<accession>A0A3P6NUY0</accession>
<gene>
    <name evidence="1" type="ORF">ASIM_LOCUS7002</name>
</gene>
<reference evidence="1 2" key="1">
    <citation type="submission" date="2018-11" db="EMBL/GenBank/DDBJ databases">
        <authorList>
            <consortium name="Pathogen Informatics"/>
        </authorList>
    </citation>
    <scope>NUCLEOTIDE SEQUENCE [LARGE SCALE GENOMIC DNA]</scope>
</reference>
<dbReference type="InterPro" id="IPR029063">
    <property type="entry name" value="SAM-dependent_MTases_sf"/>
</dbReference>